<name>A0A7W6MLQ4_9HYPH</name>
<keyword evidence="5" id="KW-1185">Reference proteome</keyword>
<dbReference type="RefSeq" id="WP_183201585.1">
    <property type="nucleotide sequence ID" value="NZ_JACIEK010000014.1"/>
</dbReference>
<accession>A0A7W6MLQ4</accession>
<organism evidence="4 5">
    <name type="scientific">Aureimonas pseudogalii</name>
    <dbReference type="NCBI Taxonomy" id="1744844"/>
    <lineage>
        <taxon>Bacteria</taxon>
        <taxon>Pseudomonadati</taxon>
        <taxon>Pseudomonadota</taxon>
        <taxon>Alphaproteobacteria</taxon>
        <taxon>Hyphomicrobiales</taxon>
        <taxon>Aurantimonadaceae</taxon>
        <taxon>Aureimonas</taxon>
    </lineage>
</organism>
<dbReference type="GO" id="GO:0016835">
    <property type="term" value="F:carbon-oxygen lyase activity"/>
    <property type="evidence" value="ECO:0007669"/>
    <property type="project" value="TreeGrafter"/>
</dbReference>
<dbReference type="InterPro" id="IPR001347">
    <property type="entry name" value="SIS_dom"/>
</dbReference>
<sequence>MKTNDPAPERATERLDPAAHGIDQRPTTDVLALLLTGQQRALRAVDAALPALAQAVDLAVARLARGGRLVYLAAGSPALIALADALEIPQTYGEPPERFLAILAGGRGIVDDFAGGPEDDADAARRDVAAAAIGEADCVVAISASGSTPYVVAGLEAARAAGAACIAVANNAGAPLFGHADVAVLLDTGAEIVAGSTRMGAGTAQKAALNMLSTAVAIRRGHVHDGQMVAVRADNAKLVARATAMIAHTAGVDRDVAAQALGAGGGDVKAAVLLAAGASDPADAARRLAASDGHLRPALAALRPDPSARTPAGAQ</sequence>
<evidence type="ECO:0000256" key="1">
    <source>
        <dbReference type="ARBA" id="ARBA00023277"/>
    </source>
</evidence>
<dbReference type="EMBL" id="JACIEK010000014">
    <property type="protein sequence ID" value="MBB4000065.1"/>
    <property type="molecule type" value="Genomic_DNA"/>
</dbReference>
<protein>
    <submittedName>
        <fullName evidence="4">N-acetylmuramic acid 6-phosphate etherase</fullName>
        <ecNumber evidence="4">4.2.1.126</ecNumber>
    </submittedName>
</protein>
<dbReference type="AlphaFoldDB" id="A0A7W6MLQ4"/>
<feature type="region of interest" description="Disordered" evidence="2">
    <location>
        <begin position="1"/>
        <end position="22"/>
    </location>
</feature>
<dbReference type="NCBIfam" id="NF003915">
    <property type="entry name" value="PRK05441.1"/>
    <property type="match status" value="1"/>
</dbReference>
<dbReference type="GO" id="GO:0097367">
    <property type="term" value="F:carbohydrate derivative binding"/>
    <property type="evidence" value="ECO:0007669"/>
    <property type="project" value="InterPro"/>
</dbReference>
<dbReference type="Proteomes" id="UP000542776">
    <property type="component" value="Unassembled WGS sequence"/>
</dbReference>
<evidence type="ECO:0000256" key="2">
    <source>
        <dbReference type="SAM" id="MobiDB-lite"/>
    </source>
</evidence>
<dbReference type="Gene3D" id="1.10.8.1080">
    <property type="match status" value="1"/>
</dbReference>
<comment type="caution">
    <text evidence="4">The sequence shown here is derived from an EMBL/GenBank/DDBJ whole genome shotgun (WGS) entry which is preliminary data.</text>
</comment>
<keyword evidence="1" id="KW-0119">Carbohydrate metabolism</keyword>
<dbReference type="PANTHER" id="PTHR10088:SF4">
    <property type="entry name" value="GLUCOKINASE REGULATORY PROTEIN"/>
    <property type="match status" value="1"/>
</dbReference>
<dbReference type="EC" id="4.2.1.126" evidence="4"/>
<evidence type="ECO:0000313" key="5">
    <source>
        <dbReference type="Proteomes" id="UP000542776"/>
    </source>
</evidence>
<keyword evidence="4" id="KW-0456">Lyase</keyword>
<reference evidence="4 5" key="1">
    <citation type="submission" date="2020-08" db="EMBL/GenBank/DDBJ databases">
        <title>Genomic Encyclopedia of Type Strains, Phase IV (KMG-IV): sequencing the most valuable type-strain genomes for metagenomic binning, comparative biology and taxonomic classification.</title>
        <authorList>
            <person name="Goeker M."/>
        </authorList>
    </citation>
    <scope>NUCLEOTIDE SEQUENCE [LARGE SCALE GENOMIC DNA]</scope>
    <source>
        <strain evidence="4 5">DSM 102238</strain>
    </source>
</reference>
<dbReference type="InterPro" id="IPR040190">
    <property type="entry name" value="MURQ/GCKR"/>
</dbReference>
<feature type="domain" description="SIS" evidence="3">
    <location>
        <begin position="59"/>
        <end position="222"/>
    </location>
</feature>
<evidence type="ECO:0000313" key="4">
    <source>
        <dbReference type="EMBL" id="MBB4000065.1"/>
    </source>
</evidence>
<dbReference type="Pfam" id="PF01380">
    <property type="entry name" value="SIS"/>
    <property type="match status" value="1"/>
</dbReference>
<dbReference type="GO" id="GO:0016803">
    <property type="term" value="F:ether hydrolase activity"/>
    <property type="evidence" value="ECO:0007669"/>
    <property type="project" value="TreeGrafter"/>
</dbReference>
<dbReference type="PROSITE" id="PS51464">
    <property type="entry name" value="SIS"/>
    <property type="match status" value="1"/>
</dbReference>
<dbReference type="InterPro" id="IPR046348">
    <property type="entry name" value="SIS_dom_sf"/>
</dbReference>
<evidence type="ECO:0000259" key="3">
    <source>
        <dbReference type="PROSITE" id="PS51464"/>
    </source>
</evidence>
<proteinExistence type="predicted"/>
<feature type="compositionally biased region" description="Basic and acidic residues" evidence="2">
    <location>
        <begin position="7"/>
        <end position="17"/>
    </location>
</feature>
<dbReference type="GO" id="GO:0009254">
    <property type="term" value="P:peptidoglycan turnover"/>
    <property type="evidence" value="ECO:0007669"/>
    <property type="project" value="TreeGrafter"/>
</dbReference>
<dbReference type="Gene3D" id="3.40.50.10490">
    <property type="entry name" value="Glucose-6-phosphate isomerase like protein, domain 1"/>
    <property type="match status" value="1"/>
</dbReference>
<dbReference type="PANTHER" id="PTHR10088">
    <property type="entry name" value="GLUCOKINASE REGULATORY PROTEIN"/>
    <property type="match status" value="1"/>
</dbReference>
<gene>
    <name evidence="4" type="ORF">GGR04_003939</name>
</gene>
<dbReference type="GO" id="GO:0046348">
    <property type="term" value="P:amino sugar catabolic process"/>
    <property type="evidence" value="ECO:0007669"/>
    <property type="project" value="TreeGrafter"/>
</dbReference>
<dbReference type="SUPFAM" id="SSF53697">
    <property type="entry name" value="SIS domain"/>
    <property type="match status" value="1"/>
</dbReference>